<comment type="similarity">
    <text evidence="6">Belongs to the YccS/YhfK family.</text>
</comment>
<feature type="transmembrane region" description="Helical" evidence="7">
    <location>
        <begin position="100"/>
        <end position="126"/>
    </location>
</feature>
<evidence type="ECO:0000259" key="8">
    <source>
        <dbReference type="Pfam" id="PF13515"/>
    </source>
</evidence>
<evidence type="ECO:0000256" key="3">
    <source>
        <dbReference type="ARBA" id="ARBA00022692"/>
    </source>
</evidence>
<dbReference type="PANTHER" id="PTHR30509">
    <property type="entry name" value="P-HYDROXYBENZOIC ACID EFFLUX PUMP SUBUNIT-RELATED"/>
    <property type="match status" value="1"/>
</dbReference>
<dbReference type="InterPro" id="IPR049453">
    <property type="entry name" value="Memb_transporter_dom"/>
</dbReference>
<keyword evidence="5 7" id="KW-0472">Membrane</keyword>
<name>A0A4D4JD38_9PSEU</name>
<feature type="domain" description="Integral membrane bound transporter" evidence="8">
    <location>
        <begin position="427"/>
        <end position="549"/>
    </location>
</feature>
<reference evidence="10" key="1">
    <citation type="submission" date="2019-04" db="EMBL/GenBank/DDBJ databases">
        <title>Draft genome sequence of Pseudonocardiaceae bacterium SL3-2-4.</title>
        <authorList>
            <person name="Ningsih F."/>
            <person name="Yokota A."/>
            <person name="Sakai Y."/>
            <person name="Nanatani K."/>
            <person name="Yabe S."/>
            <person name="Oetari A."/>
            <person name="Sjamsuridzal W."/>
        </authorList>
    </citation>
    <scope>NUCLEOTIDE SEQUENCE [LARGE SCALE GENOMIC DNA]</scope>
    <source>
        <strain evidence="10">SL3-2-4</strain>
    </source>
</reference>
<keyword evidence="4 7" id="KW-1133">Transmembrane helix</keyword>
<keyword evidence="3 7" id="KW-0812">Transmembrane</keyword>
<feature type="transmembrane region" description="Helical" evidence="7">
    <location>
        <begin position="63"/>
        <end position="80"/>
    </location>
</feature>
<evidence type="ECO:0000256" key="5">
    <source>
        <dbReference type="ARBA" id="ARBA00023136"/>
    </source>
</evidence>
<protein>
    <recommendedName>
        <fullName evidence="8">Integral membrane bound transporter domain-containing protein</fullName>
    </recommendedName>
</protein>
<accession>A0A4D4JD38</accession>
<sequence length="742" mass="76996">MLAPAPLFGRPERGGRGGHVVGSSVLSWLRRRDENYLVIRRATRVTLIACLVFYGCRYGLGDATLATYALFGTIALGALSQVPGPPSARAGTLLLALPAVWALVTAGTLVAGSTWLAVAGMLVLGFAVSFSGVGGPRLVGLANGLQLFYILPCFPPYAPDTLLARLSGAALGVVLLAAAEVVLWPDPAPVRYPQRLGAAVERLAGFLDGLANAFAGTAAGRLEAAWAALDAAAEAVRPARLPIAVRPASASRRDRALRQAGAALRYATQQAHRLLLAARAGCVDRGIAALLRTVADTARSAGRTVTGGASPVGIDAIDRAVAAFDTGRVARHATHLGHDTRLARMRASAVALGAAEGVRSLAGAARVAAGRGAPPEPRPGDELGPFWYAHAATPVLWWRQFRLHLTPRSVYFQQALRVAAALAAARLVAGTFDLAHGFWVLLATLTLMRTSAADTRTTLRPALVGTLAGAAAAAVVTGALHDPLVYQAALPVTMLLGYALGPLLGVAWTQGLFTLVVTLVFAQLSPPTVQLAEARIENVLIGGAVGVLIGLLAWPSGGAGALRRAVATCFDTGTCAAEETVAALAGTDSTGDAARRARRALLLAEASYTQYQSERPDPRMARLDWHAALVTAHEMVRGGDALLRRYPLGSLAACAGVAARLAAFAGRLRAAFLALGDELRAGRLDSPVRPPDPPDDVLDRLAAAGDDELVGPRAQHLVDVEVWLAGLTGELTRIQSPPAPDG</sequence>
<evidence type="ECO:0000256" key="4">
    <source>
        <dbReference type="ARBA" id="ARBA00022989"/>
    </source>
</evidence>
<evidence type="ECO:0000313" key="9">
    <source>
        <dbReference type="EMBL" id="GDY33312.1"/>
    </source>
</evidence>
<evidence type="ECO:0000256" key="7">
    <source>
        <dbReference type="SAM" id="Phobius"/>
    </source>
</evidence>
<organism evidence="9 10">
    <name type="scientific">Gandjariella thermophila</name>
    <dbReference type="NCBI Taxonomy" id="1931992"/>
    <lineage>
        <taxon>Bacteria</taxon>
        <taxon>Bacillati</taxon>
        <taxon>Actinomycetota</taxon>
        <taxon>Actinomycetes</taxon>
        <taxon>Pseudonocardiales</taxon>
        <taxon>Pseudonocardiaceae</taxon>
        <taxon>Gandjariella</taxon>
    </lineage>
</organism>
<dbReference type="AlphaFoldDB" id="A0A4D4JD38"/>
<dbReference type="EMBL" id="BJFL01000039">
    <property type="protein sequence ID" value="GDY33312.1"/>
    <property type="molecule type" value="Genomic_DNA"/>
</dbReference>
<dbReference type="GO" id="GO:0005886">
    <property type="term" value="C:plasma membrane"/>
    <property type="evidence" value="ECO:0007669"/>
    <property type="project" value="UniProtKB-SubCell"/>
</dbReference>
<feature type="transmembrane region" description="Helical" evidence="7">
    <location>
        <begin position="536"/>
        <end position="554"/>
    </location>
</feature>
<dbReference type="Proteomes" id="UP000298860">
    <property type="component" value="Unassembled WGS sequence"/>
</dbReference>
<evidence type="ECO:0000256" key="6">
    <source>
        <dbReference type="ARBA" id="ARBA00043993"/>
    </source>
</evidence>
<evidence type="ECO:0000256" key="2">
    <source>
        <dbReference type="ARBA" id="ARBA00022475"/>
    </source>
</evidence>
<feature type="transmembrane region" description="Helical" evidence="7">
    <location>
        <begin position="500"/>
        <end position="524"/>
    </location>
</feature>
<feature type="transmembrane region" description="Helical" evidence="7">
    <location>
        <begin position="462"/>
        <end position="480"/>
    </location>
</feature>
<evidence type="ECO:0000313" key="10">
    <source>
        <dbReference type="Proteomes" id="UP000298860"/>
    </source>
</evidence>
<feature type="transmembrane region" description="Helical" evidence="7">
    <location>
        <begin position="163"/>
        <end position="185"/>
    </location>
</feature>
<keyword evidence="2" id="KW-1003">Cell membrane</keyword>
<proteinExistence type="inferred from homology"/>
<comment type="subcellular location">
    <subcellularLocation>
        <location evidence="1">Cell membrane</location>
        <topology evidence="1">Multi-pass membrane protein</topology>
    </subcellularLocation>
</comment>
<gene>
    <name evidence="9" type="ORF">GTS_49450</name>
</gene>
<comment type="caution">
    <text evidence="9">The sequence shown here is derived from an EMBL/GenBank/DDBJ whole genome shotgun (WGS) entry which is preliminary data.</text>
</comment>
<dbReference type="Pfam" id="PF13515">
    <property type="entry name" value="FUSC_2"/>
    <property type="match status" value="1"/>
</dbReference>
<evidence type="ECO:0000256" key="1">
    <source>
        <dbReference type="ARBA" id="ARBA00004651"/>
    </source>
</evidence>
<dbReference type="PANTHER" id="PTHR30509:SF9">
    <property type="entry name" value="MULTIDRUG RESISTANCE PROTEIN MDTO"/>
    <property type="match status" value="1"/>
</dbReference>
<keyword evidence="10" id="KW-1185">Reference proteome</keyword>
<feature type="transmembrane region" description="Helical" evidence="7">
    <location>
        <begin position="434"/>
        <end position="450"/>
    </location>
</feature>